<feature type="transmembrane region" description="Helical" evidence="1">
    <location>
        <begin position="48"/>
        <end position="66"/>
    </location>
</feature>
<dbReference type="EMBL" id="CP021431">
    <property type="protein sequence ID" value="ARU02960.1"/>
    <property type="molecule type" value="Genomic_DNA"/>
</dbReference>
<protein>
    <submittedName>
        <fullName evidence="2">Uncharacterized protein</fullName>
    </submittedName>
</protein>
<gene>
    <name evidence="2" type="ORF">LOKVESSMR4R_03694</name>
</gene>
<dbReference type="RefSeq" id="WP_087211806.1">
    <property type="nucleotide sequence ID" value="NZ_CP021431.1"/>
</dbReference>
<accession>A0A1Y0EHQ5</accession>
<dbReference type="AlphaFoldDB" id="A0A1Y0EHQ5"/>
<keyword evidence="3" id="KW-1185">Reference proteome</keyword>
<proteinExistence type="predicted"/>
<dbReference type="Proteomes" id="UP000195273">
    <property type="component" value="Chromosome"/>
</dbReference>
<keyword evidence="1" id="KW-0812">Transmembrane</keyword>
<keyword evidence="1" id="KW-0472">Membrane</keyword>
<sequence length="73" mass="7891">MNYTHARFGIYIFAALGGIATVVAMAGYGTYDHDTGMFDLHPIDVRAVAAYLASIVANGLAAIAAWRRWGRTE</sequence>
<evidence type="ECO:0000313" key="2">
    <source>
        <dbReference type="EMBL" id="ARU02960.1"/>
    </source>
</evidence>
<keyword evidence="1" id="KW-1133">Transmembrane helix</keyword>
<evidence type="ECO:0000313" key="3">
    <source>
        <dbReference type="Proteomes" id="UP000195273"/>
    </source>
</evidence>
<dbReference type="KEGG" id="lvs:LOKVESSMR4R_03694"/>
<feature type="transmembrane region" description="Helical" evidence="1">
    <location>
        <begin position="9"/>
        <end position="28"/>
    </location>
</feature>
<reference evidence="2 3" key="1">
    <citation type="submission" date="2017-05" db="EMBL/GenBank/DDBJ databases">
        <title>Genome Sequence of Loktanella vestfoldensis Strain SMR4r Isolated from a Culture of the Diatom Skeletonema marinoi.</title>
        <authorList>
            <person name="Topel M."/>
            <person name="Pinder M.I.M."/>
            <person name="Johansson O.N."/>
            <person name="Kourtchenko O."/>
            <person name="Godhe A."/>
            <person name="Clarke A.K."/>
        </authorList>
    </citation>
    <scope>NUCLEOTIDE SEQUENCE [LARGE SCALE GENOMIC DNA]</scope>
    <source>
        <strain evidence="2 3">SMR4r</strain>
    </source>
</reference>
<organism evidence="2 3">
    <name type="scientific">Yoonia vestfoldensis</name>
    <dbReference type="NCBI Taxonomy" id="245188"/>
    <lineage>
        <taxon>Bacteria</taxon>
        <taxon>Pseudomonadati</taxon>
        <taxon>Pseudomonadota</taxon>
        <taxon>Alphaproteobacteria</taxon>
        <taxon>Rhodobacterales</taxon>
        <taxon>Paracoccaceae</taxon>
        <taxon>Yoonia</taxon>
    </lineage>
</organism>
<evidence type="ECO:0000256" key="1">
    <source>
        <dbReference type="SAM" id="Phobius"/>
    </source>
</evidence>
<name>A0A1Y0EHQ5_9RHOB</name>